<dbReference type="GO" id="GO:0016491">
    <property type="term" value="F:oxidoreductase activity"/>
    <property type="evidence" value="ECO:0007669"/>
    <property type="project" value="UniProtKB-KW"/>
</dbReference>
<dbReference type="STRING" id="3088.A0A383VG77"/>
<dbReference type="EMBL" id="FNXT01000417">
    <property type="protein sequence ID" value="SZX64565.1"/>
    <property type="molecule type" value="Genomic_DNA"/>
</dbReference>
<dbReference type="AlphaFoldDB" id="A0A383VG77"/>
<name>A0A383VG77_TETOB</name>
<protein>
    <submittedName>
        <fullName evidence="4">Uncharacterized protein</fullName>
    </submittedName>
</protein>
<evidence type="ECO:0000256" key="3">
    <source>
        <dbReference type="ARBA" id="ARBA00023002"/>
    </source>
</evidence>
<dbReference type="InterPro" id="IPR036291">
    <property type="entry name" value="NAD(P)-bd_dom_sf"/>
</dbReference>
<keyword evidence="3" id="KW-0560">Oxidoreductase</keyword>
<dbReference type="PANTHER" id="PTHR43963:SF6">
    <property type="entry name" value="CHAIN DEHYDROGENASE FAMILY PROTEIN, PUTATIVE (AFU_ORTHOLOGUE AFUA_3G15350)-RELATED"/>
    <property type="match status" value="1"/>
</dbReference>
<dbReference type="PANTHER" id="PTHR43963">
    <property type="entry name" value="CARBONYL REDUCTASE 1-RELATED"/>
    <property type="match status" value="1"/>
</dbReference>
<comment type="similarity">
    <text evidence="1">Belongs to the short-chain dehydrogenases/reductases (SDR) family.</text>
</comment>
<evidence type="ECO:0000313" key="5">
    <source>
        <dbReference type="Proteomes" id="UP000256970"/>
    </source>
</evidence>
<evidence type="ECO:0000256" key="2">
    <source>
        <dbReference type="ARBA" id="ARBA00022857"/>
    </source>
</evidence>
<dbReference type="InterPro" id="IPR002347">
    <property type="entry name" value="SDR_fam"/>
</dbReference>
<evidence type="ECO:0000313" key="4">
    <source>
        <dbReference type="EMBL" id="SZX64565.1"/>
    </source>
</evidence>
<reference evidence="4 5" key="1">
    <citation type="submission" date="2016-10" db="EMBL/GenBank/DDBJ databases">
        <authorList>
            <person name="Cai Z."/>
        </authorList>
    </citation>
    <scope>NUCLEOTIDE SEQUENCE [LARGE SCALE GENOMIC DNA]</scope>
</reference>
<dbReference type="PRINTS" id="PR00081">
    <property type="entry name" value="GDHRDH"/>
</dbReference>
<keyword evidence="2" id="KW-0521">NADP</keyword>
<gene>
    <name evidence="4" type="ORF">BQ4739_LOCUS5072</name>
</gene>
<dbReference type="SUPFAM" id="SSF51735">
    <property type="entry name" value="NAD(P)-binding Rossmann-fold domains"/>
    <property type="match status" value="1"/>
</dbReference>
<dbReference type="Pfam" id="PF00106">
    <property type="entry name" value="adh_short"/>
    <property type="match status" value="1"/>
</dbReference>
<dbReference type="Proteomes" id="UP000256970">
    <property type="component" value="Unassembled WGS sequence"/>
</dbReference>
<keyword evidence="5" id="KW-1185">Reference proteome</keyword>
<dbReference type="Gene3D" id="3.40.50.720">
    <property type="entry name" value="NAD(P)-binding Rossmann-like Domain"/>
    <property type="match status" value="1"/>
</dbReference>
<proteinExistence type="inferred from homology"/>
<organism evidence="4 5">
    <name type="scientific">Tetradesmus obliquus</name>
    <name type="common">Green alga</name>
    <name type="synonym">Acutodesmus obliquus</name>
    <dbReference type="NCBI Taxonomy" id="3088"/>
    <lineage>
        <taxon>Eukaryota</taxon>
        <taxon>Viridiplantae</taxon>
        <taxon>Chlorophyta</taxon>
        <taxon>core chlorophytes</taxon>
        <taxon>Chlorophyceae</taxon>
        <taxon>CS clade</taxon>
        <taxon>Sphaeropleales</taxon>
        <taxon>Scenedesmaceae</taxon>
        <taxon>Tetradesmus</taxon>
    </lineage>
</organism>
<sequence length="271" mass="29151">MLQSKPHYALVTGGSRGIGKEVCRQLLQKGKPVLFTSTNEAAGARVAEELSSISTAPVRCLLLEQGNPNSVQQLVQQVQQQYNQQVDLLINNAAIMIRQAWDAESYATTLAVNTAGPLTLTEALLPSLAANSLVIMVTSGLAGLVCSTEDYRQQVTSQQHWRSIAAALPAFNPDSPMASLKPEQPGALAPTYCVSKALMNRAVQLMAADEGLQARGVRVVAVTPGWCRTDLGTQAAERSAEEGATSVLHPYFHWQPSLHGTFTRDGTLLDW</sequence>
<accession>A0A383VG77</accession>
<evidence type="ECO:0000256" key="1">
    <source>
        <dbReference type="ARBA" id="ARBA00006484"/>
    </source>
</evidence>